<dbReference type="EMBL" id="GL996500">
    <property type="protein sequence ID" value="EGW33737.1"/>
    <property type="molecule type" value="Genomic_DNA"/>
</dbReference>
<keyword evidence="2" id="KW-0812">Transmembrane</keyword>
<keyword evidence="2" id="KW-1133">Transmembrane helix</keyword>
<feature type="non-terminal residue" evidence="3">
    <location>
        <position position="459"/>
    </location>
</feature>
<evidence type="ECO:0000256" key="1">
    <source>
        <dbReference type="SAM" id="MobiDB-lite"/>
    </source>
</evidence>
<evidence type="ECO:0000256" key="2">
    <source>
        <dbReference type="SAM" id="Phobius"/>
    </source>
</evidence>
<proteinExistence type="predicted"/>
<reference evidence="3 4" key="1">
    <citation type="journal article" date="2011" name="Proc. Natl. Acad. Sci. U.S.A.">
        <title>Comparative genomics of xylose-fermenting fungi for enhanced biofuel production.</title>
        <authorList>
            <person name="Wohlbach D.J."/>
            <person name="Kuo A."/>
            <person name="Sato T.K."/>
            <person name="Potts K.M."/>
            <person name="Salamov A.A."/>
            <person name="LaButti K.M."/>
            <person name="Sun H."/>
            <person name="Clum A."/>
            <person name="Pangilinan J.L."/>
            <person name="Lindquist E.A."/>
            <person name="Lucas S."/>
            <person name="Lapidus A."/>
            <person name="Jin M."/>
            <person name="Gunawan C."/>
            <person name="Balan V."/>
            <person name="Dale B.E."/>
            <person name="Jeffries T.W."/>
            <person name="Zinkel R."/>
            <person name="Barry K.W."/>
            <person name="Grigoriev I.V."/>
            <person name="Gasch A.P."/>
        </authorList>
    </citation>
    <scope>NUCLEOTIDE SEQUENCE [LARGE SCALE GENOMIC DNA]</scope>
    <source>
        <strain evidence="4">NRRL Y-27907 / 11-Y1</strain>
    </source>
</reference>
<dbReference type="Proteomes" id="UP000000709">
    <property type="component" value="Unassembled WGS sequence"/>
</dbReference>
<dbReference type="KEGG" id="spaa:SPAPADRAFT_134773"/>
<dbReference type="HOGENOM" id="CLU_037643_0_0_1"/>
<feature type="transmembrane region" description="Helical" evidence="2">
    <location>
        <begin position="332"/>
        <end position="348"/>
    </location>
</feature>
<feature type="region of interest" description="Disordered" evidence="1">
    <location>
        <begin position="156"/>
        <end position="187"/>
    </location>
</feature>
<dbReference type="OrthoDB" id="4018787at2759"/>
<dbReference type="InParanoid" id="G3AIM2"/>
<accession>G3AIM2</accession>
<evidence type="ECO:0000313" key="4">
    <source>
        <dbReference type="Proteomes" id="UP000000709"/>
    </source>
</evidence>
<gene>
    <name evidence="3" type="ORF">SPAPADRAFT_134773</name>
</gene>
<sequence>MLKLDVTPLDPVVFLFDIRTRTRSTFQIIIESDEPTLQNERRIFDIDHSLRIIELKQFIVARIDLGGVSRTHFDQLELLYNGVKLPNTKEIDQKTVIEAFDLNESTLDERDPVSIHLTISDNLSKANVLSGSFWRELSQTGSFEFLPGSLQRMVDGNVEGSSSSKHKSTLSEQPMSHPMSHPVDPIEPTKLITKDQSVWELEGESFEVISSPNIGKRLVNQSSIANTEFEVTLKVDDTIKSVTLNTSQCFIVDNDLHQPYLLVNPSGIAKLESEFTSSSGQSLLEKVEIMMFPAALEVEQPANEQPVNEVDRGLNAVDNGVLNRTFNEGKRLLLLALKVVVVLYFMGVRPNKHIKTHWKIYLLVILVIFQLYILAFTGRNVYLAQQQGQARNINAPVVANATKIIRIAVRRTWDHEIIVTEKSQLVKHLMYNVEILWKDSLLGVLSLLPSFQLSILEEL</sequence>
<protein>
    <submittedName>
        <fullName evidence="3">Uncharacterized protein</fullName>
    </submittedName>
</protein>
<dbReference type="GeneID" id="18869848"/>
<dbReference type="AlphaFoldDB" id="G3AIM2"/>
<name>G3AIM2_SPAPN</name>
<dbReference type="OMA" id="WDHEIIV"/>
<dbReference type="RefSeq" id="XP_007373321.1">
    <property type="nucleotide sequence ID" value="XM_007373259.1"/>
</dbReference>
<keyword evidence="2" id="KW-0472">Membrane</keyword>
<evidence type="ECO:0000313" key="3">
    <source>
        <dbReference type="EMBL" id="EGW33737.1"/>
    </source>
</evidence>
<dbReference type="eggNOG" id="ENOG502RR0D">
    <property type="taxonomic scope" value="Eukaryota"/>
</dbReference>
<organism evidence="4">
    <name type="scientific">Spathaspora passalidarum (strain NRRL Y-27907 / 11-Y1)</name>
    <dbReference type="NCBI Taxonomy" id="619300"/>
    <lineage>
        <taxon>Eukaryota</taxon>
        <taxon>Fungi</taxon>
        <taxon>Dikarya</taxon>
        <taxon>Ascomycota</taxon>
        <taxon>Saccharomycotina</taxon>
        <taxon>Pichiomycetes</taxon>
        <taxon>Debaryomycetaceae</taxon>
        <taxon>Spathaspora</taxon>
    </lineage>
</organism>
<keyword evidence="4" id="KW-1185">Reference proteome</keyword>
<feature type="transmembrane region" description="Helical" evidence="2">
    <location>
        <begin position="360"/>
        <end position="382"/>
    </location>
</feature>